<sequence length="71" mass="7953">MESRWECVFKAKRHWQPPSIENSPTALNLRSVSFAVTPLTQQSKISSSVGLSIRKSDLATATYLAIQRCET</sequence>
<evidence type="ECO:0000313" key="2">
    <source>
        <dbReference type="Proteomes" id="UP000316213"/>
    </source>
</evidence>
<protein>
    <submittedName>
        <fullName evidence="1">Uncharacterized protein</fullName>
    </submittedName>
</protein>
<dbReference type="EMBL" id="SJPM01000004">
    <property type="protein sequence ID" value="TWT97219.1"/>
    <property type="molecule type" value="Genomic_DNA"/>
</dbReference>
<gene>
    <name evidence="1" type="ORF">Pla100_23690</name>
</gene>
<comment type="caution">
    <text evidence="1">The sequence shown here is derived from an EMBL/GenBank/DDBJ whole genome shotgun (WGS) entry which is preliminary data.</text>
</comment>
<dbReference type="AlphaFoldDB" id="A0A5C6ACA0"/>
<evidence type="ECO:0000313" key="1">
    <source>
        <dbReference type="EMBL" id="TWT97219.1"/>
    </source>
</evidence>
<organism evidence="1 2">
    <name type="scientific">Neorhodopirellula pilleata</name>
    <dbReference type="NCBI Taxonomy" id="2714738"/>
    <lineage>
        <taxon>Bacteria</taxon>
        <taxon>Pseudomonadati</taxon>
        <taxon>Planctomycetota</taxon>
        <taxon>Planctomycetia</taxon>
        <taxon>Pirellulales</taxon>
        <taxon>Pirellulaceae</taxon>
        <taxon>Neorhodopirellula</taxon>
    </lineage>
</organism>
<keyword evidence="2" id="KW-1185">Reference proteome</keyword>
<reference evidence="1 2" key="1">
    <citation type="submission" date="2019-02" db="EMBL/GenBank/DDBJ databases">
        <title>Deep-cultivation of Planctomycetes and their phenomic and genomic characterization uncovers novel biology.</title>
        <authorList>
            <person name="Wiegand S."/>
            <person name="Jogler M."/>
            <person name="Boedeker C."/>
            <person name="Pinto D."/>
            <person name="Vollmers J."/>
            <person name="Rivas-Marin E."/>
            <person name="Kohn T."/>
            <person name="Peeters S.H."/>
            <person name="Heuer A."/>
            <person name="Rast P."/>
            <person name="Oberbeckmann S."/>
            <person name="Bunk B."/>
            <person name="Jeske O."/>
            <person name="Meyerdierks A."/>
            <person name="Storesund J.E."/>
            <person name="Kallscheuer N."/>
            <person name="Luecker S."/>
            <person name="Lage O.M."/>
            <person name="Pohl T."/>
            <person name="Merkel B.J."/>
            <person name="Hornburger P."/>
            <person name="Mueller R.-W."/>
            <person name="Bruemmer F."/>
            <person name="Labrenz M."/>
            <person name="Spormann A.M."/>
            <person name="Op Den Camp H."/>
            <person name="Overmann J."/>
            <person name="Amann R."/>
            <person name="Jetten M.S.M."/>
            <person name="Mascher T."/>
            <person name="Medema M.H."/>
            <person name="Devos D.P."/>
            <person name="Kaster A.-K."/>
            <person name="Ovreas L."/>
            <person name="Rohde M."/>
            <person name="Galperin M.Y."/>
            <person name="Jogler C."/>
        </authorList>
    </citation>
    <scope>NUCLEOTIDE SEQUENCE [LARGE SCALE GENOMIC DNA]</scope>
    <source>
        <strain evidence="1 2">Pla100</strain>
    </source>
</reference>
<proteinExistence type="predicted"/>
<name>A0A5C6ACA0_9BACT</name>
<dbReference type="Proteomes" id="UP000316213">
    <property type="component" value="Unassembled WGS sequence"/>
</dbReference>
<accession>A0A5C6ACA0</accession>